<gene>
    <name evidence="2" type="ORF">ALOHA_HF4000APKG7N23ctg4g18</name>
</gene>
<keyword evidence="1" id="KW-1133">Transmembrane helix</keyword>
<feature type="transmembrane region" description="Helical" evidence="1">
    <location>
        <begin position="88"/>
        <end position="112"/>
    </location>
</feature>
<organism evidence="2">
    <name type="scientific">uncultured marine microorganism HF4000_APKG7N23</name>
    <dbReference type="NCBI Taxonomy" id="455552"/>
    <lineage>
        <taxon>unclassified sequences</taxon>
        <taxon>environmental samples</taxon>
    </lineage>
</organism>
<feature type="transmembrane region" description="Helical" evidence="1">
    <location>
        <begin position="16"/>
        <end position="36"/>
    </location>
</feature>
<keyword evidence="1" id="KW-0472">Membrane</keyword>
<protein>
    <recommendedName>
        <fullName evidence="3">SHOCT domain-containing protein</fullName>
    </recommendedName>
</protein>
<sequence>MCVDFWGDNPEQRLRIINIVLLVSLCLSFRELLFAYEDYGYGSRSSLFYNDSPYSGPLILVTRVPIIYASILIYCFNRNIYPNSFLKLMLIVPTMNIAYASLLSWSNSLSVYKEGYYGWTHKWDVTLIYGDSILPEVIFLLSLFSVLLFLFFTIQIYRMKVDFANYVIFFIFSLILLNILISSLWFNNVLEPALEQHDYFFSISNIRFDLILETVMFTIFWYSMACLYSYRSNIKPWVTNDDYLFEQTKSSGISLHHAQKLKEAKELLERGVLTEEEFQEIKDEYLN</sequence>
<dbReference type="AlphaFoldDB" id="B3T9Z7"/>
<reference evidence="2" key="1">
    <citation type="journal article" date="2008" name="ISME J.">
        <title>Genomic patterns of recombination, clonal divergence and environment in marine microbial populations.</title>
        <authorList>
            <person name="Konstantinidis K.T."/>
            <person name="Delong E.F."/>
        </authorList>
    </citation>
    <scope>NUCLEOTIDE SEQUENCE</scope>
</reference>
<feature type="transmembrane region" description="Helical" evidence="1">
    <location>
        <begin position="56"/>
        <end position="76"/>
    </location>
</feature>
<evidence type="ECO:0000256" key="1">
    <source>
        <dbReference type="SAM" id="Phobius"/>
    </source>
</evidence>
<proteinExistence type="predicted"/>
<feature type="transmembrane region" description="Helical" evidence="1">
    <location>
        <begin position="206"/>
        <end position="230"/>
    </location>
</feature>
<dbReference type="EMBL" id="EU016650">
    <property type="protein sequence ID" value="ABZ09406.1"/>
    <property type="molecule type" value="Genomic_DNA"/>
</dbReference>
<feature type="transmembrane region" description="Helical" evidence="1">
    <location>
        <begin position="166"/>
        <end position="186"/>
    </location>
</feature>
<keyword evidence="1" id="KW-0812">Transmembrane</keyword>
<feature type="transmembrane region" description="Helical" evidence="1">
    <location>
        <begin position="132"/>
        <end position="154"/>
    </location>
</feature>
<evidence type="ECO:0000313" key="2">
    <source>
        <dbReference type="EMBL" id="ABZ09406.1"/>
    </source>
</evidence>
<accession>B3T9Z7</accession>
<evidence type="ECO:0008006" key="3">
    <source>
        <dbReference type="Google" id="ProtNLM"/>
    </source>
</evidence>
<name>B3T9Z7_9ZZZZ</name>